<organism evidence="2 3">
    <name type="scientific">Folsomia candida</name>
    <name type="common">Springtail</name>
    <dbReference type="NCBI Taxonomy" id="158441"/>
    <lineage>
        <taxon>Eukaryota</taxon>
        <taxon>Metazoa</taxon>
        <taxon>Ecdysozoa</taxon>
        <taxon>Arthropoda</taxon>
        <taxon>Hexapoda</taxon>
        <taxon>Collembola</taxon>
        <taxon>Entomobryomorpha</taxon>
        <taxon>Isotomoidea</taxon>
        <taxon>Isotomidae</taxon>
        <taxon>Proisotominae</taxon>
        <taxon>Folsomia</taxon>
    </lineage>
</organism>
<gene>
    <name evidence="2" type="ORF">Fcan01_24429</name>
</gene>
<feature type="chain" id="PRO_5012691594" evidence="1">
    <location>
        <begin position="21"/>
        <end position="236"/>
    </location>
</feature>
<comment type="caution">
    <text evidence="2">The sequence shown here is derived from an EMBL/GenBank/DDBJ whole genome shotgun (WGS) entry which is preliminary data.</text>
</comment>
<sequence>MSSVSWIFLFITILATLSHCSNQWSGIFLDADLTFIFSPMCKKHFFTPWRMTSMKEFDIAMPDFPDVTASNTYTPLRIAFLCHDWMEVSYEYSTEHLKVFRYREIEKSARPKAAFVRFDWTNERFAMGKCDALLIFLKDNLAQDYVFGRFSQTYDCYYVAPRQIGTSMMAWDRNASPTGINQCQLPVDKRSPYFDCVEEQFDNEEKITHFGSKTDDFKINPFNSKPGTFIFSNNLL</sequence>
<name>A0A226D7B0_FOLCA</name>
<dbReference type="EMBL" id="LNIX01000032">
    <property type="protein sequence ID" value="OXA40744.1"/>
    <property type="molecule type" value="Genomic_DNA"/>
</dbReference>
<reference evidence="2 3" key="1">
    <citation type="submission" date="2015-12" db="EMBL/GenBank/DDBJ databases">
        <title>The genome of Folsomia candida.</title>
        <authorList>
            <person name="Faddeeva A."/>
            <person name="Derks M.F."/>
            <person name="Anvar Y."/>
            <person name="Smit S."/>
            <person name="Van Straalen N."/>
            <person name="Roelofs D."/>
        </authorList>
    </citation>
    <scope>NUCLEOTIDE SEQUENCE [LARGE SCALE GENOMIC DNA]</scope>
    <source>
        <strain evidence="2 3">VU population</strain>
        <tissue evidence="2">Whole body</tissue>
    </source>
</reference>
<feature type="signal peptide" evidence="1">
    <location>
        <begin position="1"/>
        <end position="20"/>
    </location>
</feature>
<protein>
    <submittedName>
        <fullName evidence="2">Uncharacterized protein</fullName>
    </submittedName>
</protein>
<accession>A0A226D7B0</accession>
<evidence type="ECO:0000313" key="2">
    <source>
        <dbReference type="EMBL" id="OXA40744.1"/>
    </source>
</evidence>
<proteinExistence type="predicted"/>
<evidence type="ECO:0000313" key="3">
    <source>
        <dbReference type="Proteomes" id="UP000198287"/>
    </source>
</evidence>
<evidence type="ECO:0000256" key="1">
    <source>
        <dbReference type="SAM" id="SignalP"/>
    </source>
</evidence>
<keyword evidence="3" id="KW-1185">Reference proteome</keyword>
<dbReference type="AlphaFoldDB" id="A0A226D7B0"/>
<dbReference type="Proteomes" id="UP000198287">
    <property type="component" value="Unassembled WGS sequence"/>
</dbReference>
<keyword evidence="1" id="KW-0732">Signal</keyword>